<dbReference type="GO" id="GO:0051787">
    <property type="term" value="F:misfolded protein binding"/>
    <property type="evidence" value="ECO:0007669"/>
    <property type="project" value="TreeGrafter"/>
</dbReference>
<comment type="caution">
    <text evidence="2">The sequence shown here is derived from an EMBL/GenBank/DDBJ whole genome shotgun (WGS) entry which is preliminary data.</text>
</comment>
<proteinExistence type="predicted"/>
<dbReference type="InterPro" id="IPR011990">
    <property type="entry name" value="TPR-like_helical_dom_sf"/>
</dbReference>
<dbReference type="EMBL" id="CAJNOK010000145">
    <property type="protein sequence ID" value="CAF0732392.1"/>
    <property type="molecule type" value="Genomic_DNA"/>
</dbReference>
<dbReference type="SUPFAM" id="SSF48452">
    <property type="entry name" value="TPR-like"/>
    <property type="match status" value="1"/>
</dbReference>
<accession>A0A813VGY6</accession>
<dbReference type="AlphaFoldDB" id="A0A813VGY6"/>
<dbReference type="EMBL" id="CAJOBC010000777">
    <property type="protein sequence ID" value="CAF3624767.1"/>
    <property type="molecule type" value="Genomic_DNA"/>
</dbReference>
<dbReference type="PANTHER" id="PTHR44140:SF2">
    <property type="entry name" value="LD25575P"/>
    <property type="match status" value="1"/>
</dbReference>
<evidence type="ECO:0000313" key="1">
    <source>
        <dbReference type="EMBL" id="CAF0732392.1"/>
    </source>
</evidence>
<gene>
    <name evidence="2" type="ORF">GPM918_LOCUS5386</name>
    <name evidence="1" type="ORF">OVA965_LOCUS899</name>
    <name evidence="4" type="ORF">SRO942_LOCUS5386</name>
    <name evidence="3" type="ORF">TMI583_LOCUS896</name>
</gene>
<dbReference type="GO" id="GO:0051087">
    <property type="term" value="F:protein-folding chaperone binding"/>
    <property type="evidence" value="ECO:0007669"/>
    <property type="project" value="TreeGrafter"/>
</dbReference>
<organism evidence="2 5">
    <name type="scientific">Didymodactylos carnosus</name>
    <dbReference type="NCBI Taxonomy" id="1234261"/>
    <lineage>
        <taxon>Eukaryota</taxon>
        <taxon>Metazoa</taxon>
        <taxon>Spiralia</taxon>
        <taxon>Gnathifera</taxon>
        <taxon>Rotifera</taxon>
        <taxon>Eurotatoria</taxon>
        <taxon>Bdelloidea</taxon>
        <taxon>Philodinida</taxon>
        <taxon>Philodinidae</taxon>
        <taxon>Didymodactylos</taxon>
    </lineage>
</organism>
<dbReference type="Proteomes" id="UP000663829">
    <property type="component" value="Unassembled WGS sequence"/>
</dbReference>
<protein>
    <submittedName>
        <fullName evidence="2">Uncharacterized protein</fullName>
    </submittedName>
</protein>
<evidence type="ECO:0000313" key="3">
    <source>
        <dbReference type="EMBL" id="CAF3508131.1"/>
    </source>
</evidence>
<dbReference type="Proteomes" id="UP000682733">
    <property type="component" value="Unassembled WGS sequence"/>
</dbReference>
<reference evidence="2" key="1">
    <citation type="submission" date="2021-02" db="EMBL/GenBank/DDBJ databases">
        <authorList>
            <person name="Nowell W R."/>
        </authorList>
    </citation>
    <scope>NUCLEOTIDE SEQUENCE</scope>
</reference>
<dbReference type="GO" id="GO:0034975">
    <property type="term" value="P:protein folding in endoplasmic reticulum"/>
    <property type="evidence" value="ECO:0007669"/>
    <property type="project" value="TreeGrafter"/>
</dbReference>
<dbReference type="EMBL" id="CAJNOQ010000777">
    <property type="protein sequence ID" value="CAF0837513.1"/>
    <property type="molecule type" value="Genomic_DNA"/>
</dbReference>
<dbReference type="GO" id="GO:0005783">
    <property type="term" value="C:endoplasmic reticulum"/>
    <property type="evidence" value="ECO:0007669"/>
    <property type="project" value="TreeGrafter"/>
</dbReference>
<name>A0A813VGY6_9BILA</name>
<keyword evidence="5" id="KW-1185">Reference proteome</keyword>
<dbReference type="Proteomes" id="UP000677228">
    <property type="component" value="Unassembled WGS sequence"/>
</dbReference>
<evidence type="ECO:0000313" key="2">
    <source>
        <dbReference type="EMBL" id="CAF0837513.1"/>
    </source>
</evidence>
<dbReference type="OrthoDB" id="1726119at2759"/>
<evidence type="ECO:0000313" key="4">
    <source>
        <dbReference type="EMBL" id="CAF3624767.1"/>
    </source>
</evidence>
<dbReference type="InterPro" id="IPR051727">
    <property type="entry name" value="DnaJ_C3_Co-chaperones"/>
</dbReference>
<dbReference type="Proteomes" id="UP000681722">
    <property type="component" value="Unassembled WGS sequence"/>
</dbReference>
<evidence type="ECO:0000313" key="5">
    <source>
        <dbReference type="Proteomes" id="UP000663829"/>
    </source>
</evidence>
<sequence length="115" mass="12920">MGEAGGSLNNIRECLKYEHQCQMNDVDILVHHAEAYILDEQYDQALKDYQKAHKKPEKLFIDTAAAKEILTDSEKHAKFDNGEDLLNAEEQAQQGGFNPFGGGNGGGFTFRFHFN</sequence>
<dbReference type="PANTHER" id="PTHR44140">
    <property type="entry name" value="LD25575P"/>
    <property type="match status" value="1"/>
</dbReference>
<dbReference type="EMBL" id="CAJOBA010000144">
    <property type="protein sequence ID" value="CAF3508131.1"/>
    <property type="molecule type" value="Genomic_DNA"/>
</dbReference>
<dbReference type="Gene3D" id="1.25.40.10">
    <property type="entry name" value="Tetratricopeptide repeat domain"/>
    <property type="match status" value="1"/>
</dbReference>